<dbReference type="Pfam" id="PF00580">
    <property type="entry name" value="UvrD-helicase"/>
    <property type="match status" value="1"/>
</dbReference>
<evidence type="ECO:0000256" key="9">
    <source>
        <dbReference type="ARBA" id="ARBA00023204"/>
    </source>
</evidence>
<dbReference type="GO" id="GO:0003677">
    <property type="term" value="F:DNA binding"/>
    <property type="evidence" value="ECO:0007669"/>
    <property type="project" value="UniProtKB-KW"/>
</dbReference>
<dbReference type="GO" id="GO:0005524">
    <property type="term" value="F:ATP binding"/>
    <property type="evidence" value="ECO:0007669"/>
    <property type="project" value="UniProtKB-UniRule"/>
</dbReference>
<dbReference type="PROSITE" id="PS51217">
    <property type="entry name" value="UVRD_HELICASE_CTER"/>
    <property type="match status" value="1"/>
</dbReference>
<dbReference type="InterPro" id="IPR027417">
    <property type="entry name" value="P-loop_NTPase"/>
</dbReference>
<dbReference type="InterPro" id="IPR011604">
    <property type="entry name" value="PDDEXK-like_dom_sf"/>
</dbReference>
<dbReference type="Proteomes" id="UP000199452">
    <property type="component" value="Unassembled WGS sequence"/>
</dbReference>
<keyword evidence="8" id="KW-0238">DNA-binding</keyword>
<evidence type="ECO:0000259" key="16">
    <source>
        <dbReference type="PROSITE" id="PS51217"/>
    </source>
</evidence>
<evidence type="ECO:0000256" key="6">
    <source>
        <dbReference type="ARBA" id="ARBA00022839"/>
    </source>
</evidence>
<evidence type="ECO:0000256" key="8">
    <source>
        <dbReference type="ARBA" id="ARBA00023125"/>
    </source>
</evidence>
<protein>
    <recommendedName>
        <fullName evidence="12">DNA 3'-5' helicase</fullName>
        <ecNumber evidence="12">5.6.2.4</ecNumber>
    </recommendedName>
</protein>
<name>A0A1G6IH35_9BACT</name>
<dbReference type="AlphaFoldDB" id="A0A1G6IH35"/>
<dbReference type="GO" id="GO:0004527">
    <property type="term" value="F:exonuclease activity"/>
    <property type="evidence" value="ECO:0007669"/>
    <property type="project" value="UniProtKB-KW"/>
</dbReference>
<dbReference type="EC" id="5.6.2.4" evidence="12"/>
<organism evidence="17 18">
    <name type="scientific">Williamwhitmania taraxaci</name>
    <dbReference type="NCBI Taxonomy" id="1640674"/>
    <lineage>
        <taxon>Bacteria</taxon>
        <taxon>Pseudomonadati</taxon>
        <taxon>Bacteroidota</taxon>
        <taxon>Bacteroidia</taxon>
        <taxon>Bacteroidales</taxon>
        <taxon>Williamwhitmaniaceae</taxon>
        <taxon>Williamwhitmania</taxon>
    </lineage>
</organism>
<dbReference type="Gene3D" id="3.90.320.10">
    <property type="match status" value="1"/>
</dbReference>
<dbReference type="InterPro" id="IPR014016">
    <property type="entry name" value="UvrD-like_ATP-bd"/>
</dbReference>
<dbReference type="InterPro" id="IPR014017">
    <property type="entry name" value="DNA_helicase_UvrD-like_C"/>
</dbReference>
<keyword evidence="7 14" id="KW-0067">ATP-binding</keyword>
<evidence type="ECO:0000256" key="11">
    <source>
        <dbReference type="ARBA" id="ARBA00034617"/>
    </source>
</evidence>
<gene>
    <name evidence="17" type="ORF">SAMN05216323_10162</name>
</gene>
<reference evidence="17 18" key="1">
    <citation type="submission" date="2016-09" db="EMBL/GenBank/DDBJ databases">
        <authorList>
            <person name="Capua I."/>
            <person name="De Benedictis P."/>
            <person name="Joannis T."/>
            <person name="Lombin L.H."/>
            <person name="Cattoli G."/>
        </authorList>
    </citation>
    <scope>NUCLEOTIDE SEQUENCE [LARGE SCALE GENOMIC DNA]</scope>
    <source>
        <strain evidence="17 18">A7P-90m</strain>
    </source>
</reference>
<comment type="catalytic activity">
    <reaction evidence="13">
        <text>ATP + H2O = ADP + phosphate + H(+)</text>
        <dbReference type="Rhea" id="RHEA:13065"/>
        <dbReference type="ChEBI" id="CHEBI:15377"/>
        <dbReference type="ChEBI" id="CHEBI:15378"/>
        <dbReference type="ChEBI" id="CHEBI:30616"/>
        <dbReference type="ChEBI" id="CHEBI:43474"/>
        <dbReference type="ChEBI" id="CHEBI:456216"/>
        <dbReference type="EC" id="5.6.2.4"/>
    </reaction>
</comment>
<sequence>MSKLVVYKASAGSGKTFRLAAEYLKLVLADPMAYKKILAVTFTNKATGEMKARILGELNRLSKGEPSNLASEVALAMNISLGVLSERAKKVLSLILHDYSRFSVSTIDSFVQRVVQSLLWEIGQEGNFNLELDEMPVLEKAVDDLLDSASENPEMLQWLYRMAQGRVSDGQSWDVRESLVSLGRQLFTESFRTMDQAEVAQFTDRARVEQLQKELDKLCFDVVGTLNVLGKQGMDAITGNGLVYGDFFQGEKGPFAFFRKLVALSIKDELLPAANSYVAKMRDEPSGEGWCSGTAKKDSGKKSMICSIVPATLHPALVHAILVIESQNAVWCSARLLQKHLDSLALLADIWNKIRQQAKDDGFLLISDTTMLLREFVKDSDTPFVYEKTGMRYANYMIDEFQDTSSVQWGNFMPLVSNSLAEDNFSMVVGDVKQAIYRWRGGDWRILAQGLAEDLSVFGVDEEPLNSNYRSLPAVVNFNNRFFSKVVESAAARIKRENIAMPFDLGERLSSELTGAYAQVEQKSAVNDSATGYVRVDFLPVTGRSNMTEAVAEELPALVESLQARGYLPGDIAILVRRNTDGQAAADMLLSHKRRNPHSPYSFDVVSQDALRLSSSPVVRFGVAALGLVVNPTDGVSRGVMLRELAILRKDSESIVWHTCFTEKIYEDITDWLATLRTLPVQEALEEIINHFELNLLKGELAFLTELHEQATNFSRKGNPDISRFLQWWEKKGVNLGLSVPEKQSAITIITIHRSKGLQFPVVIIPFFSWSIEHKSGSYLWVSHDKPPFNLLPKYPIKTSKLAESSLFADQVAEEKLRAMVDTLNMVYVAFTRPERELYIFAPARDKEKVNGDQKVENASHLLDEVLFAPNSDVMVEAARVMTTGEEISSFEAGVLEVPKFTRKGDTVTRQPMESYPSGKVPRGIRLNLEATDFFLPEPSKKVVVVGHGKLMHELLANITHREKLPEAIDAFVREGRVPLNDAAMLSESLTAKLSVEPFAGWFSGEFTIKAEATILTPDGRTYRPDRVMVKDGAAVVVDFKFGHEDASHAKQVRSYAALLTQMGYSPVSGYVWYVERDELQQVVG</sequence>
<keyword evidence="10" id="KW-0413">Isomerase</keyword>
<dbReference type="Pfam" id="PF13361">
    <property type="entry name" value="UvrD_C"/>
    <property type="match status" value="1"/>
</dbReference>
<evidence type="ECO:0000259" key="15">
    <source>
        <dbReference type="PROSITE" id="PS51198"/>
    </source>
</evidence>
<evidence type="ECO:0000256" key="10">
    <source>
        <dbReference type="ARBA" id="ARBA00023235"/>
    </source>
</evidence>
<keyword evidence="4 14" id="KW-0378">Hydrolase</keyword>
<dbReference type="PROSITE" id="PS51198">
    <property type="entry name" value="UVRD_HELICASE_ATP_BIND"/>
    <property type="match status" value="1"/>
</dbReference>
<dbReference type="GO" id="GO:0005829">
    <property type="term" value="C:cytosol"/>
    <property type="evidence" value="ECO:0007669"/>
    <property type="project" value="TreeGrafter"/>
</dbReference>
<dbReference type="PANTHER" id="PTHR11070">
    <property type="entry name" value="UVRD / RECB / PCRA DNA HELICASE FAMILY MEMBER"/>
    <property type="match status" value="1"/>
</dbReference>
<evidence type="ECO:0000313" key="18">
    <source>
        <dbReference type="Proteomes" id="UP000199452"/>
    </source>
</evidence>
<feature type="domain" description="UvrD-like helicase C-terminal" evidence="16">
    <location>
        <begin position="500"/>
        <end position="757"/>
    </location>
</feature>
<dbReference type="PANTHER" id="PTHR11070:SF67">
    <property type="entry name" value="DNA 3'-5' HELICASE"/>
    <property type="match status" value="1"/>
</dbReference>
<dbReference type="GO" id="GO:0016887">
    <property type="term" value="F:ATP hydrolysis activity"/>
    <property type="evidence" value="ECO:0007669"/>
    <property type="project" value="RHEA"/>
</dbReference>
<evidence type="ECO:0000256" key="5">
    <source>
        <dbReference type="ARBA" id="ARBA00022806"/>
    </source>
</evidence>
<evidence type="ECO:0000256" key="13">
    <source>
        <dbReference type="ARBA" id="ARBA00048988"/>
    </source>
</evidence>
<evidence type="ECO:0000256" key="1">
    <source>
        <dbReference type="ARBA" id="ARBA00022722"/>
    </source>
</evidence>
<evidence type="ECO:0000256" key="4">
    <source>
        <dbReference type="ARBA" id="ARBA00022801"/>
    </source>
</evidence>
<feature type="domain" description="UvrD-like helicase ATP-binding" evidence="15">
    <location>
        <begin position="1"/>
        <end position="472"/>
    </location>
</feature>
<dbReference type="Gene3D" id="1.10.3170.10">
    <property type="entry name" value="Recbcd, chain B, domain 2"/>
    <property type="match status" value="1"/>
</dbReference>
<dbReference type="SUPFAM" id="SSF52540">
    <property type="entry name" value="P-loop containing nucleoside triphosphate hydrolases"/>
    <property type="match status" value="1"/>
</dbReference>
<dbReference type="InterPro" id="IPR000212">
    <property type="entry name" value="DNA_helicase_UvrD/REP"/>
</dbReference>
<keyword evidence="6 17" id="KW-0269">Exonuclease</keyword>
<evidence type="ECO:0000256" key="7">
    <source>
        <dbReference type="ARBA" id="ARBA00022840"/>
    </source>
</evidence>
<evidence type="ECO:0000256" key="12">
    <source>
        <dbReference type="ARBA" id="ARBA00034808"/>
    </source>
</evidence>
<evidence type="ECO:0000256" key="3">
    <source>
        <dbReference type="ARBA" id="ARBA00022763"/>
    </source>
</evidence>
<evidence type="ECO:0000256" key="14">
    <source>
        <dbReference type="PROSITE-ProRule" id="PRU00560"/>
    </source>
</evidence>
<keyword evidence="1" id="KW-0540">Nuclease</keyword>
<proteinExistence type="predicted"/>
<keyword evidence="5 14" id="KW-0347">Helicase</keyword>
<keyword evidence="3" id="KW-0227">DNA damage</keyword>
<dbReference type="EMBL" id="FMYP01000016">
    <property type="protein sequence ID" value="SDC05771.1"/>
    <property type="molecule type" value="Genomic_DNA"/>
</dbReference>
<evidence type="ECO:0000313" key="17">
    <source>
        <dbReference type="EMBL" id="SDC05771.1"/>
    </source>
</evidence>
<dbReference type="RefSeq" id="WP_092436917.1">
    <property type="nucleotide sequence ID" value="NZ_FMYP01000016.1"/>
</dbReference>
<dbReference type="GO" id="GO:0000725">
    <property type="term" value="P:recombinational repair"/>
    <property type="evidence" value="ECO:0007669"/>
    <property type="project" value="TreeGrafter"/>
</dbReference>
<keyword evidence="9" id="KW-0234">DNA repair</keyword>
<keyword evidence="18" id="KW-1185">Reference proteome</keyword>
<accession>A0A1G6IH35</accession>
<dbReference type="OrthoDB" id="9810135at2"/>
<dbReference type="GO" id="GO:0043138">
    <property type="term" value="F:3'-5' DNA helicase activity"/>
    <property type="evidence" value="ECO:0007669"/>
    <property type="project" value="UniProtKB-EC"/>
</dbReference>
<feature type="binding site" evidence="14">
    <location>
        <begin position="9"/>
        <end position="16"/>
    </location>
    <ligand>
        <name>ATP</name>
        <dbReference type="ChEBI" id="CHEBI:30616"/>
    </ligand>
</feature>
<dbReference type="STRING" id="1640674.SAMN05216323_10162"/>
<dbReference type="Gene3D" id="3.40.50.300">
    <property type="entry name" value="P-loop containing nucleotide triphosphate hydrolases"/>
    <property type="match status" value="3"/>
</dbReference>
<evidence type="ECO:0000256" key="2">
    <source>
        <dbReference type="ARBA" id="ARBA00022741"/>
    </source>
</evidence>
<comment type="catalytic activity">
    <reaction evidence="11">
        <text>Couples ATP hydrolysis with the unwinding of duplex DNA by translocating in the 3'-5' direction.</text>
        <dbReference type="EC" id="5.6.2.4"/>
    </reaction>
</comment>
<keyword evidence="2 14" id="KW-0547">Nucleotide-binding</keyword>